<evidence type="ECO:0000256" key="9">
    <source>
        <dbReference type="SAM" id="SignalP"/>
    </source>
</evidence>
<comment type="caution">
    <text evidence="12">The sequence shown here is derived from an EMBL/GenBank/DDBJ whole genome shotgun (WGS) entry which is preliminary data.</text>
</comment>
<dbReference type="FunFam" id="6.20.240.60:FF:000001">
    <property type="entry name" value="Spore cortex-lytic enzyme"/>
    <property type="match status" value="1"/>
</dbReference>
<evidence type="ECO:0000259" key="10">
    <source>
        <dbReference type="Pfam" id="PF01471"/>
    </source>
</evidence>
<evidence type="ECO:0000259" key="11">
    <source>
        <dbReference type="Pfam" id="PF07486"/>
    </source>
</evidence>
<keyword evidence="5" id="KW-0378">Hydrolase</keyword>
<dbReference type="NCBIfam" id="TIGR02869">
    <property type="entry name" value="spore_SleB"/>
    <property type="match status" value="1"/>
</dbReference>
<dbReference type="Gene3D" id="1.10.101.10">
    <property type="entry name" value="PGBD-like superfamily/PGBD"/>
    <property type="match status" value="1"/>
</dbReference>
<dbReference type="InterPro" id="IPR002477">
    <property type="entry name" value="Peptidoglycan-bd-like"/>
</dbReference>
<dbReference type="InterPro" id="IPR014224">
    <property type="entry name" value="Spore_cortex_SleB"/>
</dbReference>
<gene>
    <name evidence="12" type="primary">sleB</name>
    <name evidence="12" type="ORF">EDM56_04260</name>
</gene>
<dbReference type="InterPro" id="IPR011105">
    <property type="entry name" value="Cell_wall_hydrolase_SleB"/>
</dbReference>
<dbReference type="Pfam" id="PF01471">
    <property type="entry name" value="PG_binding_1"/>
    <property type="match status" value="1"/>
</dbReference>
<accession>A0A3M8DV70</accession>
<dbReference type="SUPFAM" id="SSF47090">
    <property type="entry name" value="PGBD-like"/>
    <property type="match status" value="1"/>
</dbReference>
<name>A0A3M8DV70_9BACL</name>
<protein>
    <recommendedName>
        <fullName evidence="2 8">Spore cortex-lytic enzyme</fullName>
    </recommendedName>
</protein>
<dbReference type="Gene3D" id="6.20.240.60">
    <property type="match status" value="1"/>
</dbReference>
<evidence type="ECO:0000313" key="13">
    <source>
        <dbReference type="Proteomes" id="UP000271031"/>
    </source>
</evidence>
<comment type="similarity">
    <text evidence="1">Belongs to the SleB family.</text>
</comment>
<dbReference type="EMBL" id="RHHQ01000004">
    <property type="protein sequence ID" value="RNB91972.1"/>
    <property type="molecule type" value="Genomic_DNA"/>
</dbReference>
<keyword evidence="4 9" id="KW-0732">Signal</keyword>
<feature type="domain" description="Cell wall hydrolase SleB" evidence="11">
    <location>
        <begin position="115"/>
        <end position="212"/>
    </location>
</feature>
<dbReference type="RefSeq" id="WP_122916634.1">
    <property type="nucleotide sequence ID" value="NZ_RHHQ01000004.1"/>
</dbReference>
<evidence type="ECO:0000256" key="3">
    <source>
        <dbReference type="ARBA" id="ARBA00022544"/>
    </source>
</evidence>
<dbReference type="Proteomes" id="UP000271031">
    <property type="component" value="Unassembled WGS sequence"/>
</dbReference>
<feature type="chain" id="PRO_5018053571" description="Spore cortex-lytic enzyme" evidence="9">
    <location>
        <begin position="28"/>
        <end position="214"/>
    </location>
</feature>
<feature type="signal peptide" evidence="9">
    <location>
        <begin position="1"/>
        <end position="27"/>
    </location>
</feature>
<proteinExistence type="inferred from homology"/>
<dbReference type="GO" id="GO:0030435">
    <property type="term" value="P:sporulation resulting in formation of a cellular spore"/>
    <property type="evidence" value="ECO:0007669"/>
    <property type="project" value="UniProtKB-KW"/>
</dbReference>
<dbReference type="Gene3D" id="1.10.10.2520">
    <property type="entry name" value="Cell wall hydrolase SleB, domain 1"/>
    <property type="match status" value="1"/>
</dbReference>
<dbReference type="GO" id="GO:0009847">
    <property type="term" value="P:spore germination"/>
    <property type="evidence" value="ECO:0007669"/>
    <property type="project" value="UniProtKB-UniRule"/>
</dbReference>
<evidence type="ECO:0000313" key="12">
    <source>
        <dbReference type="EMBL" id="RNB91972.1"/>
    </source>
</evidence>
<dbReference type="GO" id="GO:0016787">
    <property type="term" value="F:hydrolase activity"/>
    <property type="evidence" value="ECO:0007669"/>
    <property type="project" value="UniProtKB-KW"/>
</dbReference>
<dbReference type="InterPro" id="IPR036365">
    <property type="entry name" value="PGBD-like_sf"/>
</dbReference>
<keyword evidence="6" id="KW-0749">Sporulation</keyword>
<sequence length="214" mass="23711">MKRFHKWALSFLVLCSTTLAAHSPVEAATVLQVGSQTGDVWDLQYRLQSIGYDVGKLDGIYGSQTRQAVIRFQEDYGLNVDGIAGSTTIGILKKYSVNATEMDLLARLVYSEARGESYTGQVAVAAVVMNRLQSSEFPKTIRDVIFQAGAFTATDDGQFWLTPDSTAYLAAQDAVRGWDPSGNALYYFNPITATSKWIWTRPQIKQIGHHIFTK</sequence>
<evidence type="ECO:0000256" key="2">
    <source>
        <dbReference type="ARBA" id="ARBA00018364"/>
    </source>
</evidence>
<dbReference type="GO" id="GO:0071555">
    <property type="term" value="P:cell wall organization"/>
    <property type="evidence" value="ECO:0007669"/>
    <property type="project" value="UniProtKB-KW"/>
</dbReference>
<dbReference type="OrthoDB" id="9785345at2"/>
<keyword evidence="13" id="KW-1185">Reference proteome</keyword>
<keyword evidence="3" id="KW-0309">Germination</keyword>
<feature type="domain" description="Peptidoglycan binding-like" evidence="10">
    <location>
        <begin position="39"/>
        <end position="92"/>
    </location>
</feature>
<dbReference type="AlphaFoldDB" id="A0A3M8DV70"/>
<keyword evidence="7" id="KW-0961">Cell wall biogenesis/degradation</keyword>
<dbReference type="InterPro" id="IPR042047">
    <property type="entry name" value="SleB_dom1"/>
</dbReference>
<evidence type="ECO:0000256" key="6">
    <source>
        <dbReference type="ARBA" id="ARBA00022969"/>
    </source>
</evidence>
<organism evidence="12 13">
    <name type="scientific">Brevibacillus fluminis</name>
    <dbReference type="NCBI Taxonomy" id="511487"/>
    <lineage>
        <taxon>Bacteria</taxon>
        <taxon>Bacillati</taxon>
        <taxon>Bacillota</taxon>
        <taxon>Bacilli</taxon>
        <taxon>Bacillales</taxon>
        <taxon>Paenibacillaceae</taxon>
        <taxon>Brevibacillus</taxon>
    </lineage>
</organism>
<evidence type="ECO:0000256" key="8">
    <source>
        <dbReference type="NCBIfam" id="TIGR02869"/>
    </source>
</evidence>
<reference evidence="12 13" key="1">
    <citation type="submission" date="2018-10" db="EMBL/GenBank/DDBJ databases">
        <title>Phylogenomics of Brevibacillus.</title>
        <authorList>
            <person name="Dunlap C."/>
        </authorList>
    </citation>
    <scope>NUCLEOTIDE SEQUENCE [LARGE SCALE GENOMIC DNA]</scope>
    <source>
        <strain evidence="12 13">JCM 15716</strain>
    </source>
</reference>
<evidence type="ECO:0000256" key="4">
    <source>
        <dbReference type="ARBA" id="ARBA00022729"/>
    </source>
</evidence>
<dbReference type="Pfam" id="PF07486">
    <property type="entry name" value="Hydrolase_2"/>
    <property type="match status" value="1"/>
</dbReference>
<evidence type="ECO:0000256" key="5">
    <source>
        <dbReference type="ARBA" id="ARBA00022801"/>
    </source>
</evidence>
<evidence type="ECO:0000256" key="7">
    <source>
        <dbReference type="ARBA" id="ARBA00023316"/>
    </source>
</evidence>
<evidence type="ECO:0000256" key="1">
    <source>
        <dbReference type="ARBA" id="ARBA00007010"/>
    </source>
</evidence>
<dbReference type="InterPro" id="IPR036366">
    <property type="entry name" value="PGBDSf"/>
</dbReference>